<dbReference type="InterPro" id="IPR010675">
    <property type="entry name" value="Bin3_C"/>
</dbReference>
<keyword evidence="10" id="KW-1185">Reference proteome</keyword>
<dbReference type="PANTHER" id="PTHR12315">
    <property type="entry name" value="BICOID-INTERACTING PROTEIN RELATED"/>
    <property type="match status" value="1"/>
</dbReference>
<name>A0ABN8RS82_9CNID</name>
<dbReference type="PROSITE" id="PS51515">
    <property type="entry name" value="BIN3_SAM"/>
    <property type="match status" value="1"/>
</dbReference>
<feature type="compositionally biased region" description="Basic and acidic residues" evidence="7">
    <location>
        <begin position="159"/>
        <end position="169"/>
    </location>
</feature>
<keyword evidence="3 6" id="KW-0808">Transferase</keyword>
<sequence>MASKQSEHQSPVKKRFTSPLGNQKYVTKNISPRFKANLKDFRSFGPGKQSKQRDLGPTHGKPWRKPQERGCRAKAVRFHCGGNSEDPLNLNSLIDRDPSVVTPQASPLSVHSASPVEVVEPRDQTDPLNLKRFPPDPEKKESHSTPKKRKKKKRHPKNHNSENEVKPKEQSGVTNQPVGMTSEGKKKRKRKNPTSEDASLTKNEKDTCISNSDQKGVKSSDGKDDLINEEELEPCPKKKVRTASETIEDLKTEDSQNNKMEASSSVAEDKKILDTKRDTVSHKEKLFKKGKDHSAGKKGKKEKLFIYGNYNRYYGYRNPQATQDLRLKCFRKEWFAGKDVLDLGCNVGHVTLTIARDFSPHVIMGIDIDTSLIKAAKNNIRYYVKGRVAEPGTSGGEMDFPISFSVTSGPLAAPVVLGSGESVTFPHNVIFKQENYVPNSSEVLSKQKPMYDMILCLSLTKWVHLNWGDEGLKLMFKRIFLNLRPGGRLILEPQPFSSYKKKKNLTEKIRSNYDAIKFRPEHFIDYLLSDSVGFATFEVLETPQHKATGFQRPLYLLTKSPQDHEVSLEEFY</sequence>
<comment type="similarity">
    <text evidence="1 6">Belongs to the methyltransferase superfamily.</text>
</comment>
<feature type="compositionally biased region" description="Polar residues" evidence="7">
    <location>
        <begin position="19"/>
        <end position="30"/>
    </location>
</feature>
<evidence type="ECO:0000259" key="8">
    <source>
        <dbReference type="PROSITE" id="PS51515"/>
    </source>
</evidence>
<evidence type="ECO:0000256" key="4">
    <source>
        <dbReference type="ARBA" id="ARBA00022691"/>
    </source>
</evidence>
<dbReference type="Pfam" id="PF06859">
    <property type="entry name" value="Bin3"/>
    <property type="match status" value="1"/>
</dbReference>
<comment type="caution">
    <text evidence="9">The sequence shown here is derived from an EMBL/GenBank/DDBJ whole genome shotgun (WGS) entry which is preliminary data.</text>
</comment>
<feature type="compositionally biased region" description="Polar residues" evidence="7">
    <location>
        <begin position="101"/>
        <end position="112"/>
    </location>
</feature>
<feature type="region of interest" description="Disordered" evidence="7">
    <location>
        <begin position="1"/>
        <end position="268"/>
    </location>
</feature>
<evidence type="ECO:0000256" key="3">
    <source>
        <dbReference type="ARBA" id="ARBA00022679"/>
    </source>
</evidence>
<proteinExistence type="inferred from homology"/>
<evidence type="ECO:0000313" key="10">
    <source>
        <dbReference type="Proteomes" id="UP001159405"/>
    </source>
</evidence>
<organism evidence="9 10">
    <name type="scientific">Porites lobata</name>
    <dbReference type="NCBI Taxonomy" id="104759"/>
    <lineage>
        <taxon>Eukaryota</taxon>
        <taxon>Metazoa</taxon>
        <taxon>Cnidaria</taxon>
        <taxon>Anthozoa</taxon>
        <taxon>Hexacorallia</taxon>
        <taxon>Scleractinia</taxon>
        <taxon>Fungiina</taxon>
        <taxon>Poritidae</taxon>
        <taxon>Porites</taxon>
    </lineage>
</organism>
<dbReference type="Gene3D" id="3.40.50.150">
    <property type="entry name" value="Vaccinia Virus protein VP39"/>
    <property type="match status" value="1"/>
</dbReference>
<gene>
    <name evidence="9" type="ORF">PLOB_00026439</name>
</gene>
<dbReference type="InterPro" id="IPR029063">
    <property type="entry name" value="SAM-dependent_MTases_sf"/>
</dbReference>
<dbReference type="InterPro" id="IPR024160">
    <property type="entry name" value="BIN3_SAM-bd_dom"/>
</dbReference>
<evidence type="ECO:0000256" key="1">
    <source>
        <dbReference type="ARBA" id="ARBA00008361"/>
    </source>
</evidence>
<dbReference type="EMBL" id="CALNXK010000315">
    <property type="protein sequence ID" value="CAH3182182.1"/>
    <property type="molecule type" value="Genomic_DNA"/>
</dbReference>
<keyword evidence="2 6" id="KW-0489">Methyltransferase</keyword>
<feature type="compositionally biased region" description="Polar residues" evidence="7">
    <location>
        <begin position="257"/>
        <end position="266"/>
    </location>
</feature>
<keyword evidence="4 5" id="KW-0949">S-adenosyl-L-methionine</keyword>
<dbReference type="Proteomes" id="UP001159405">
    <property type="component" value="Unassembled WGS sequence"/>
</dbReference>
<accession>A0ABN8RS82</accession>
<evidence type="ECO:0000313" key="9">
    <source>
        <dbReference type="EMBL" id="CAH3182182.1"/>
    </source>
</evidence>
<dbReference type="SUPFAM" id="SSF53335">
    <property type="entry name" value="S-adenosyl-L-methionine-dependent methyltransferases"/>
    <property type="match status" value="1"/>
</dbReference>
<reference evidence="9 10" key="1">
    <citation type="submission" date="2022-05" db="EMBL/GenBank/DDBJ databases">
        <authorList>
            <consortium name="Genoscope - CEA"/>
            <person name="William W."/>
        </authorList>
    </citation>
    <scope>NUCLEOTIDE SEQUENCE [LARGE SCALE GENOMIC DNA]</scope>
</reference>
<evidence type="ECO:0000256" key="7">
    <source>
        <dbReference type="SAM" id="MobiDB-lite"/>
    </source>
</evidence>
<feature type="compositionally biased region" description="Basic and acidic residues" evidence="7">
    <location>
        <begin position="215"/>
        <end position="226"/>
    </location>
</feature>
<evidence type="ECO:0000256" key="2">
    <source>
        <dbReference type="ARBA" id="ARBA00022603"/>
    </source>
</evidence>
<evidence type="ECO:0000256" key="6">
    <source>
        <dbReference type="RuleBase" id="RU367087"/>
    </source>
</evidence>
<feature type="compositionally biased region" description="Basic residues" evidence="7">
    <location>
        <begin position="145"/>
        <end position="158"/>
    </location>
</feature>
<dbReference type="InterPro" id="IPR039772">
    <property type="entry name" value="Bin3-like"/>
</dbReference>
<feature type="domain" description="Bin3-type SAM" evidence="8">
    <location>
        <begin position="324"/>
        <end position="562"/>
    </location>
</feature>
<dbReference type="EC" id="2.1.1.-" evidence="6"/>
<feature type="compositionally biased region" description="Basic and acidic residues" evidence="7">
    <location>
        <begin position="133"/>
        <end position="144"/>
    </location>
</feature>
<evidence type="ECO:0000256" key="5">
    <source>
        <dbReference type="PROSITE-ProRule" id="PRU00848"/>
    </source>
</evidence>
<dbReference type="CDD" id="cd02440">
    <property type="entry name" value="AdoMet_MTases"/>
    <property type="match status" value="1"/>
</dbReference>
<protein>
    <recommendedName>
        <fullName evidence="6">RNA methyltransferase</fullName>
        <ecNumber evidence="6">2.1.1.-</ecNumber>
    </recommendedName>
</protein>
<dbReference type="PANTHER" id="PTHR12315:SF0">
    <property type="entry name" value="7SK SNRNA METHYLPHOSPHATE CAPPING ENZYME"/>
    <property type="match status" value="1"/>
</dbReference>